<protein>
    <submittedName>
        <fullName evidence="4">Uncharacterized protein</fullName>
    </submittedName>
</protein>
<gene>
    <name evidence="3" type="ORF">V5N11_022681</name>
    <name evidence="4" type="ORF">V5N11_028567</name>
</gene>
<reference evidence="4 5" key="1">
    <citation type="submission" date="2024-04" db="EMBL/GenBank/DDBJ databases">
        <title>Genome assembly C_amara_ONT_v2.</title>
        <authorList>
            <person name="Yant L."/>
            <person name="Moore C."/>
            <person name="Slenker M."/>
        </authorList>
    </citation>
    <scope>NUCLEOTIDE SEQUENCE [LARGE SCALE GENOMIC DNA]</scope>
    <source>
        <tissue evidence="4">Leaf</tissue>
    </source>
</reference>
<feature type="region of interest" description="Disordered" evidence="1">
    <location>
        <begin position="59"/>
        <end position="143"/>
    </location>
</feature>
<dbReference type="EMBL" id="JBANAX010000346">
    <property type="protein sequence ID" value="KAL1213265.1"/>
    <property type="molecule type" value="Genomic_DNA"/>
</dbReference>
<keyword evidence="5" id="KW-1185">Reference proteome</keyword>
<evidence type="ECO:0000256" key="2">
    <source>
        <dbReference type="SAM" id="SignalP"/>
    </source>
</evidence>
<feature type="chain" id="PRO_5044723254" evidence="2">
    <location>
        <begin position="22"/>
        <end position="143"/>
    </location>
</feature>
<feature type="compositionally biased region" description="Low complexity" evidence="1">
    <location>
        <begin position="93"/>
        <end position="114"/>
    </location>
</feature>
<feature type="compositionally biased region" description="Low complexity" evidence="1">
    <location>
        <begin position="130"/>
        <end position="143"/>
    </location>
</feature>
<dbReference type="EMBL" id="JBANAX010000258">
    <property type="protein sequence ID" value="KAL1216885.1"/>
    <property type="molecule type" value="Genomic_DNA"/>
</dbReference>
<dbReference type="Proteomes" id="UP001558713">
    <property type="component" value="Unassembled WGS sequence"/>
</dbReference>
<keyword evidence="2" id="KW-0732">Signal</keyword>
<feature type="compositionally biased region" description="Gly residues" evidence="1">
    <location>
        <begin position="115"/>
        <end position="129"/>
    </location>
</feature>
<evidence type="ECO:0000313" key="5">
    <source>
        <dbReference type="Proteomes" id="UP001558713"/>
    </source>
</evidence>
<evidence type="ECO:0000256" key="1">
    <source>
        <dbReference type="SAM" id="MobiDB-lite"/>
    </source>
</evidence>
<evidence type="ECO:0000313" key="3">
    <source>
        <dbReference type="EMBL" id="KAL1213265.1"/>
    </source>
</evidence>
<proteinExistence type="predicted"/>
<dbReference type="AlphaFoldDB" id="A0ABD1BI72"/>
<comment type="caution">
    <text evidence="4">The sequence shown here is derived from an EMBL/GenBank/DDBJ whole genome shotgun (WGS) entry which is preliminary data.</text>
</comment>
<organism evidence="4 5">
    <name type="scientific">Cardamine amara subsp. amara</name>
    <dbReference type="NCBI Taxonomy" id="228776"/>
    <lineage>
        <taxon>Eukaryota</taxon>
        <taxon>Viridiplantae</taxon>
        <taxon>Streptophyta</taxon>
        <taxon>Embryophyta</taxon>
        <taxon>Tracheophyta</taxon>
        <taxon>Spermatophyta</taxon>
        <taxon>Magnoliopsida</taxon>
        <taxon>eudicotyledons</taxon>
        <taxon>Gunneridae</taxon>
        <taxon>Pentapetalae</taxon>
        <taxon>rosids</taxon>
        <taxon>malvids</taxon>
        <taxon>Brassicales</taxon>
        <taxon>Brassicaceae</taxon>
        <taxon>Cardamineae</taxon>
        <taxon>Cardamine</taxon>
    </lineage>
</organism>
<name>A0ABD1BI72_CARAN</name>
<evidence type="ECO:0000313" key="4">
    <source>
        <dbReference type="EMBL" id="KAL1216885.1"/>
    </source>
</evidence>
<feature type="signal peptide" evidence="2">
    <location>
        <begin position="1"/>
        <end position="21"/>
    </location>
</feature>
<sequence>MNATKFVVLLLIGVLCANVGARQLEDTKLSISIPKTSSKGIGAELDVITDNFGTISSFSSSNAAGGPSGPFAAGYGTHSKSANGTVAATGPVSTANTNTGVGSGATSGAATSGAGATGAGTGTGSGSATGNGTSSPTTPAVER</sequence>
<accession>A0ABD1BI72</accession>
<feature type="compositionally biased region" description="Low complexity" evidence="1">
    <location>
        <begin position="59"/>
        <end position="74"/>
    </location>
</feature>